<accession>A0A1C4YD20</accession>
<organism evidence="1 2">
    <name type="scientific">Micromonospora purpureochromogenes</name>
    <dbReference type="NCBI Taxonomy" id="47872"/>
    <lineage>
        <taxon>Bacteria</taxon>
        <taxon>Bacillati</taxon>
        <taxon>Actinomycetota</taxon>
        <taxon>Actinomycetes</taxon>
        <taxon>Micromonosporales</taxon>
        <taxon>Micromonosporaceae</taxon>
        <taxon>Micromonospora</taxon>
    </lineage>
</organism>
<evidence type="ECO:0008006" key="3">
    <source>
        <dbReference type="Google" id="ProtNLM"/>
    </source>
</evidence>
<name>A0A1C4YD20_9ACTN</name>
<proteinExistence type="predicted"/>
<evidence type="ECO:0000313" key="2">
    <source>
        <dbReference type="Proteomes" id="UP000198228"/>
    </source>
</evidence>
<sequence>MGLQYAYFTAEDDEAAAAAFALGAWPPPTFPTEEIGLTEDVRLDDLADLESLLTGRSAQVITADPRCYAKIVTEFDEDAGVDLCGIMAVTDTFIQALAAADLSTLRKMSHGYYGYDYYVGALRALAAVAQHAVARGHRMYCFWVV</sequence>
<dbReference type="Proteomes" id="UP000198228">
    <property type="component" value="Chromosome I"/>
</dbReference>
<evidence type="ECO:0000313" key="1">
    <source>
        <dbReference type="EMBL" id="SCF18241.1"/>
    </source>
</evidence>
<dbReference type="RefSeq" id="WP_088961853.1">
    <property type="nucleotide sequence ID" value="NZ_LT607410.1"/>
</dbReference>
<dbReference type="EMBL" id="LT607410">
    <property type="protein sequence ID" value="SCF18241.1"/>
    <property type="molecule type" value="Genomic_DNA"/>
</dbReference>
<dbReference type="AlphaFoldDB" id="A0A1C4YD20"/>
<protein>
    <recommendedName>
        <fullName evidence="3">DUF1877 family protein</fullName>
    </recommendedName>
</protein>
<reference evidence="1 2" key="1">
    <citation type="submission" date="2016-06" db="EMBL/GenBank/DDBJ databases">
        <authorList>
            <person name="Kjaerup R.B."/>
            <person name="Dalgaard T.S."/>
            <person name="Juul-Madsen H.R."/>
        </authorList>
    </citation>
    <scope>NUCLEOTIDE SEQUENCE [LARGE SCALE GENOMIC DNA]</scope>
    <source>
        <strain evidence="1 2">DSM 43821</strain>
    </source>
</reference>
<gene>
    <name evidence="1" type="ORF">GA0074696_3239</name>
</gene>